<proteinExistence type="predicted"/>
<evidence type="ECO:0000256" key="3">
    <source>
        <dbReference type="PROSITE-ProRule" id="PRU00235"/>
    </source>
</evidence>
<dbReference type="PROSITE" id="PS50012">
    <property type="entry name" value="RCC1_3"/>
    <property type="match status" value="3"/>
</dbReference>
<feature type="repeat" description="RCC1" evidence="3">
    <location>
        <begin position="803"/>
        <end position="860"/>
    </location>
</feature>
<dbReference type="SUPFAM" id="SSF47473">
    <property type="entry name" value="EF-hand"/>
    <property type="match status" value="1"/>
</dbReference>
<dbReference type="PANTHER" id="PTHR45622">
    <property type="entry name" value="UBIQUITIN-PROTEIN LIGASE E3A-RELATED"/>
    <property type="match status" value="1"/>
</dbReference>
<feature type="domain" description="EF-hand" evidence="5">
    <location>
        <begin position="145"/>
        <end position="180"/>
    </location>
</feature>
<organism evidence="6 7">
    <name type="scientific">Saprolegnia diclina (strain VS20)</name>
    <dbReference type="NCBI Taxonomy" id="1156394"/>
    <lineage>
        <taxon>Eukaryota</taxon>
        <taxon>Sar</taxon>
        <taxon>Stramenopiles</taxon>
        <taxon>Oomycota</taxon>
        <taxon>Saprolegniomycetes</taxon>
        <taxon>Saprolegniales</taxon>
        <taxon>Saprolegniaceae</taxon>
        <taxon>Saprolegnia</taxon>
    </lineage>
</organism>
<dbReference type="PROSITE" id="PS50222">
    <property type="entry name" value="EF_HAND_2"/>
    <property type="match status" value="4"/>
</dbReference>
<dbReference type="InParanoid" id="T0PXN9"/>
<dbReference type="eggNOG" id="KOG0027">
    <property type="taxonomic scope" value="Eukaryota"/>
</dbReference>
<keyword evidence="7" id="KW-1185">Reference proteome</keyword>
<dbReference type="CDD" id="cd00051">
    <property type="entry name" value="EFh"/>
    <property type="match status" value="2"/>
</dbReference>
<feature type="repeat" description="RCC1" evidence="3">
    <location>
        <begin position="918"/>
        <end position="971"/>
    </location>
</feature>
<dbReference type="OMA" id="RYIPTHR"/>
<dbReference type="Proteomes" id="UP000030762">
    <property type="component" value="Unassembled WGS sequence"/>
</dbReference>
<dbReference type="InterPro" id="IPR009091">
    <property type="entry name" value="RCC1/BLIP-II"/>
</dbReference>
<dbReference type="VEuPathDB" id="FungiDB:SDRG_15205"/>
<dbReference type="eggNOG" id="KOG1426">
    <property type="taxonomic scope" value="Eukaryota"/>
</dbReference>
<dbReference type="Gene3D" id="2.60.120.260">
    <property type="entry name" value="Galactose-binding domain-like"/>
    <property type="match status" value="1"/>
</dbReference>
<protein>
    <recommendedName>
        <fullName evidence="5">EF-hand domain-containing protein</fullName>
    </recommendedName>
</protein>
<evidence type="ECO:0000313" key="7">
    <source>
        <dbReference type="Proteomes" id="UP000030762"/>
    </source>
</evidence>
<keyword evidence="2" id="KW-0106">Calcium</keyword>
<feature type="compositionally biased region" description="Pro residues" evidence="4">
    <location>
        <begin position="41"/>
        <end position="53"/>
    </location>
</feature>
<feature type="domain" description="EF-hand" evidence="5">
    <location>
        <begin position="190"/>
        <end position="225"/>
    </location>
</feature>
<feature type="domain" description="EF-hand" evidence="5">
    <location>
        <begin position="226"/>
        <end position="261"/>
    </location>
</feature>
<keyword evidence="1" id="KW-0677">Repeat</keyword>
<dbReference type="PROSITE" id="PS00018">
    <property type="entry name" value="EF_HAND_1"/>
    <property type="match status" value="4"/>
</dbReference>
<feature type="compositionally biased region" description="Low complexity" evidence="4">
    <location>
        <begin position="18"/>
        <end position="27"/>
    </location>
</feature>
<dbReference type="STRING" id="1156394.T0PXN9"/>
<evidence type="ECO:0000256" key="1">
    <source>
        <dbReference type="ARBA" id="ARBA00022737"/>
    </source>
</evidence>
<sequence>MIGFFRGCGSISPRKVAVEASATAAATGKPSPIKPSEQAPAKPPTPLKPPTPKTPGEVTKEAANLDMFGADSDESDDEAALERYDRKEIDKASEATQEEYNKRNVALLLSKMTPEELFKRFDEDHSGLISVDEFLAMLPQLNISVSKPKGLRIFRACDKDGSGEIDLEEFKMALFAVDPTSGNTLQFTPSSLLSPKDAFSLFDENGSGQIDELEFADVVEYFNINADDAKQEKLFKKYDKDKSGYIDFEEFRAMWLQCIDVEAELRARKIDIPKYATRAKLMTMLEVVLLEEEHNEAQVLLEAKWYHHWQLEKIRRSTLAAKAMLRAQDELAAALDAAGQVYVLGTGQYDQFTGAPATRDPLLYDGYKSVSAIWCGIYCTQSIVESTPVPSPEKIPFVRRRPENAGWVDTSPPKLDRLLWQPKPKETVLETPDESSVSEIETDDELLTKFLDDRQYVRSLRFQSIHPMPNTGWLWGRQVTHATITDSIAYAMTASGQIYCWGGQNKWWKGLAAETRNPHDDDDDDDTFDDELARQRQHEKQIAAARQLTARSELQKMASPKHVAAAVALEVEVQRQNAAELKYRQDKEVNAYEKYKRVVVYFGHWEPPPSASTRVLFLHQVLLPKVSIAEVKASLTNRGFAIDRVTKLEMIDLFSDCLDIEAGSEEQRRGFMESDFHIQEAEQVQLKPKQAAQLLLDKAKLLEDYAMYREQQARLHELRIEEEKRANLDFALRREAAFEDSVAHHRIQLEDVVPEYTPRHTSLVVDLNGVTSRGPPLHANRGAAAAWRLAAGESYACVVTHAGALYTWGVGIHGRLGHGKNLEGVVNSDADHPTRVLALQSVFVKEVACAFDHSAAISVDGHVYVWGSAATGKLGIGALDDKYEQFALYPMLVKIPNQRRIRQVSCGRAHTGAVSTQGELFMWGCANGGRLGFGEFVLDQVVVPTYVKALAHVRIAQVSCGNTHSAFCTEICSEITASIETISGGEIYVCGSAGPLMHYTPSWSLLQSICGTPMRQVACGFGHTAAVSMDGELYTWGQNAKACTGHSKERRVVPEPELLRAFHVAPFNLALHKRCRQSSIFNEQNANCAVNGNRSGRLHACTHTQFDDCPWWEVDLGQPAVISRIQVWNRTDEPIDISHPRDEYTRRLFPFWILVSEVPLPDGSGKEVLKAGRDLSNEAKEFTQNQRLTQWILPTSESVGRYCVSVVATERHGLSYVRIHVRGRTYMHLAEVEVFGVYHALNYVGQVSSVHCAKNVTLVVMRPIAKSTCAPQGQGYESDGELACCTTTTSRRSKPIRTTPRSCGSTKLTSSAFTCTLFTILRHPSHLCHKVRSG</sequence>
<dbReference type="PRINTS" id="PR00633">
    <property type="entry name" value="RCCNDNSATION"/>
</dbReference>
<dbReference type="InterPro" id="IPR018247">
    <property type="entry name" value="EF_Hand_1_Ca_BS"/>
</dbReference>
<name>T0PXN9_SAPDV</name>
<feature type="region of interest" description="Disordered" evidence="4">
    <location>
        <begin position="18"/>
        <end position="80"/>
    </location>
</feature>
<dbReference type="PANTHER" id="PTHR45622:SF58">
    <property type="entry name" value="REGULATOR OF CHROMOSOME CONDENSATION DOMAIN-CONTAINING PROTEIN"/>
    <property type="match status" value="1"/>
</dbReference>
<dbReference type="PROSITE" id="PS00626">
    <property type="entry name" value="RCC1_2"/>
    <property type="match status" value="1"/>
</dbReference>
<dbReference type="Pfam" id="PF13540">
    <property type="entry name" value="RCC1_2"/>
    <property type="match status" value="1"/>
</dbReference>
<evidence type="ECO:0000256" key="4">
    <source>
        <dbReference type="SAM" id="MobiDB-lite"/>
    </source>
</evidence>
<dbReference type="GeneID" id="19955932"/>
<dbReference type="GO" id="GO:0005509">
    <property type="term" value="F:calcium ion binding"/>
    <property type="evidence" value="ECO:0007669"/>
    <property type="project" value="InterPro"/>
</dbReference>
<dbReference type="Pfam" id="PF22633">
    <property type="entry name" value="F5_F8_type_C_2"/>
    <property type="match status" value="1"/>
</dbReference>
<gene>
    <name evidence="6" type="ORF">SDRG_15205</name>
</gene>
<dbReference type="InterPro" id="IPR051709">
    <property type="entry name" value="Ub-ligase/GTPase-reg"/>
</dbReference>
<evidence type="ECO:0000313" key="6">
    <source>
        <dbReference type="EMBL" id="EQC26991.1"/>
    </source>
</evidence>
<dbReference type="SUPFAM" id="SSF49785">
    <property type="entry name" value="Galactose-binding domain-like"/>
    <property type="match status" value="1"/>
</dbReference>
<evidence type="ECO:0000256" key="2">
    <source>
        <dbReference type="ARBA" id="ARBA00022837"/>
    </source>
</evidence>
<dbReference type="Pfam" id="PF13499">
    <property type="entry name" value="EF-hand_7"/>
    <property type="match status" value="2"/>
</dbReference>
<evidence type="ECO:0000259" key="5">
    <source>
        <dbReference type="PROSITE" id="PS50222"/>
    </source>
</evidence>
<dbReference type="SMART" id="SM00054">
    <property type="entry name" value="EFh"/>
    <property type="match status" value="4"/>
</dbReference>
<dbReference type="InterPro" id="IPR000408">
    <property type="entry name" value="Reg_chr_condens"/>
</dbReference>
<dbReference type="EMBL" id="JH767217">
    <property type="protein sequence ID" value="EQC26991.1"/>
    <property type="molecule type" value="Genomic_DNA"/>
</dbReference>
<dbReference type="SUPFAM" id="SSF50985">
    <property type="entry name" value="RCC1/BLIP-II"/>
    <property type="match status" value="2"/>
</dbReference>
<dbReference type="RefSeq" id="XP_008619594.1">
    <property type="nucleotide sequence ID" value="XM_008621372.1"/>
</dbReference>
<dbReference type="InterPro" id="IPR008979">
    <property type="entry name" value="Galactose-bd-like_sf"/>
</dbReference>
<accession>T0PXN9</accession>
<dbReference type="InterPro" id="IPR002048">
    <property type="entry name" value="EF_hand_dom"/>
</dbReference>
<feature type="domain" description="EF-hand" evidence="5">
    <location>
        <begin position="109"/>
        <end position="144"/>
    </location>
</feature>
<reference evidence="6 7" key="1">
    <citation type="submission" date="2012-04" db="EMBL/GenBank/DDBJ databases">
        <title>The Genome Sequence of Saprolegnia declina VS20.</title>
        <authorList>
            <consortium name="The Broad Institute Genome Sequencing Platform"/>
            <person name="Russ C."/>
            <person name="Nusbaum C."/>
            <person name="Tyler B."/>
            <person name="van West P."/>
            <person name="Dieguez-Uribeondo J."/>
            <person name="de Bruijn I."/>
            <person name="Tripathy S."/>
            <person name="Jiang R."/>
            <person name="Young S.K."/>
            <person name="Zeng Q."/>
            <person name="Gargeya S."/>
            <person name="Fitzgerald M."/>
            <person name="Haas B."/>
            <person name="Abouelleil A."/>
            <person name="Alvarado L."/>
            <person name="Arachchi H.M."/>
            <person name="Berlin A."/>
            <person name="Chapman S.B."/>
            <person name="Goldberg J."/>
            <person name="Griggs A."/>
            <person name="Gujja S."/>
            <person name="Hansen M."/>
            <person name="Howarth C."/>
            <person name="Imamovic A."/>
            <person name="Larimer J."/>
            <person name="McCowen C."/>
            <person name="Montmayeur A."/>
            <person name="Murphy C."/>
            <person name="Neiman D."/>
            <person name="Pearson M."/>
            <person name="Priest M."/>
            <person name="Roberts A."/>
            <person name="Saif S."/>
            <person name="Shea T."/>
            <person name="Sisk P."/>
            <person name="Sykes S."/>
            <person name="Wortman J."/>
            <person name="Nusbaum C."/>
            <person name="Birren B."/>
        </authorList>
    </citation>
    <scope>NUCLEOTIDE SEQUENCE [LARGE SCALE GENOMIC DNA]</scope>
    <source>
        <strain evidence="6 7">VS20</strain>
    </source>
</reference>
<dbReference type="Pfam" id="PF00415">
    <property type="entry name" value="RCC1"/>
    <property type="match status" value="3"/>
</dbReference>
<dbReference type="OrthoDB" id="8068875at2759"/>
<dbReference type="Gene3D" id="2.130.10.30">
    <property type="entry name" value="Regulator of chromosome condensation 1/beta-lactamase-inhibitor protein II"/>
    <property type="match status" value="1"/>
</dbReference>
<dbReference type="InterPro" id="IPR011992">
    <property type="entry name" value="EF-hand-dom_pair"/>
</dbReference>
<dbReference type="Gene3D" id="1.10.238.10">
    <property type="entry name" value="EF-hand"/>
    <property type="match status" value="2"/>
</dbReference>
<feature type="repeat" description="RCC1" evidence="3">
    <location>
        <begin position="861"/>
        <end position="917"/>
    </location>
</feature>